<evidence type="ECO:0000313" key="3">
    <source>
        <dbReference type="Proteomes" id="UP000263595"/>
    </source>
</evidence>
<name>A0A383RWT8_9PSED</name>
<dbReference type="RefSeq" id="WP_119143234.1">
    <property type="nucleotide sequence ID" value="NZ_CBCSFL010000049.1"/>
</dbReference>
<protein>
    <recommendedName>
        <fullName evidence="4">RHS repeat-associated core domain-containing protein</fullName>
    </recommendedName>
</protein>
<evidence type="ECO:0000313" key="2">
    <source>
        <dbReference type="EMBL" id="SYX91253.1"/>
    </source>
</evidence>
<feature type="region of interest" description="Disordered" evidence="1">
    <location>
        <begin position="237"/>
        <end position="269"/>
    </location>
</feature>
<accession>A0A383RWT8</accession>
<dbReference type="Gene3D" id="2.180.10.10">
    <property type="entry name" value="RHS repeat-associated core"/>
    <property type="match status" value="1"/>
</dbReference>
<organism evidence="2 3">
    <name type="scientific">Pseudomonas reidholzensis</name>
    <dbReference type="NCBI Taxonomy" id="1785162"/>
    <lineage>
        <taxon>Bacteria</taxon>
        <taxon>Pseudomonadati</taxon>
        <taxon>Pseudomonadota</taxon>
        <taxon>Gammaproteobacteria</taxon>
        <taxon>Pseudomonadales</taxon>
        <taxon>Pseudomonadaceae</taxon>
        <taxon>Pseudomonas</taxon>
    </lineage>
</organism>
<evidence type="ECO:0008006" key="4">
    <source>
        <dbReference type="Google" id="ProtNLM"/>
    </source>
</evidence>
<dbReference type="Proteomes" id="UP000263595">
    <property type="component" value="Unassembled WGS sequence"/>
</dbReference>
<dbReference type="OrthoDB" id="7030558at2"/>
<evidence type="ECO:0000256" key="1">
    <source>
        <dbReference type="SAM" id="MobiDB-lite"/>
    </source>
</evidence>
<dbReference type="SUPFAM" id="SSF56399">
    <property type="entry name" value="ADP-ribosylation"/>
    <property type="match status" value="1"/>
</dbReference>
<reference evidence="3" key="1">
    <citation type="submission" date="2018-08" db="EMBL/GenBank/DDBJ databases">
        <authorList>
            <person name="Blom J."/>
        </authorList>
    </citation>
    <scope>NUCLEOTIDE SEQUENCE [LARGE SCALE GENOMIC DNA]</scope>
    <source>
        <strain evidence="3">CCOS 865</strain>
    </source>
</reference>
<proteinExistence type="predicted"/>
<dbReference type="InterPro" id="IPR022385">
    <property type="entry name" value="Rhs_assc_core"/>
</dbReference>
<dbReference type="NCBIfam" id="TIGR03696">
    <property type="entry name" value="Rhs_assc_core"/>
    <property type="match status" value="1"/>
</dbReference>
<keyword evidence="3" id="KW-1185">Reference proteome</keyword>
<dbReference type="EMBL" id="UNOZ01000028">
    <property type="protein sequence ID" value="SYX91253.1"/>
    <property type="molecule type" value="Genomic_DNA"/>
</dbReference>
<gene>
    <name evidence="2" type="ORF">CCOS865_03522</name>
</gene>
<sequence length="269" mass="29315">MHSLNSITLGRSVRHFYQGERLATQMLNQGDSTSVLWAQEAALAQQSAEGAQLLQVDQPGSVLGMQRLALVHGMAYTPYGHRVDDERAALLGFNGQWREPGARGYLLGNGHRLYSPRLMRFYSPDSLSPFGEGGPNAYGYCAGDPVNRLDPSGKSWSGILKFFGLKQKTGLTKAASKATVAVVTDTYTVGGDPNHMEENRDYVVISGTPAKKTLGSSEKALSRKEEKKFLAELDQAYREGLSRPGGSSEQPVKKPSEGPVASRIRRQKN</sequence>
<dbReference type="AlphaFoldDB" id="A0A383RWT8"/>